<name>A0A9N9G703_9GLOM</name>
<comment type="caution">
    <text evidence="1">The sequence shown here is derived from an EMBL/GenBank/DDBJ whole genome shotgun (WGS) entry which is preliminary data.</text>
</comment>
<dbReference type="Proteomes" id="UP000789342">
    <property type="component" value="Unassembled WGS sequence"/>
</dbReference>
<accession>A0A9N9G703</accession>
<dbReference type="EMBL" id="CAJVPV010005357">
    <property type="protein sequence ID" value="CAG8589377.1"/>
    <property type="molecule type" value="Genomic_DNA"/>
</dbReference>
<feature type="non-terminal residue" evidence="1">
    <location>
        <position position="1"/>
    </location>
</feature>
<sequence length="92" mass="10131">KLWGIPVCATCLGDVSSFEVSISNPGLIGHAEICLYEYSLNANISKYTRPVNLNAYLKFLDFAELSDKLNSCIISLLPLTLVIVGTFRGYNK</sequence>
<dbReference type="AlphaFoldDB" id="A0A9N9G703"/>
<protein>
    <submittedName>
        <fullName evidence="1">9968_t:CDS:1</fullName>
    </submittedName>
</protein>
<keyword evidence="2" id="KW-1185">Reference proteome</keyword>
<evidence type="ECO:0000313" key="2">
    <source>
        <dbReference type="Proteomes" id="UP000789342"/>
    </source>
</evidence>
<reference evidence="1" key="1">
    <citation type="submission" date="2021-06" db="EMBL/GenBank/DDBJ databases">
        <authorList>
            <person name="Kallberg Y."/>
            <person name="Tangrot J."/>
            <person name="Rosling A."/>
        </authorList>
    </citation>
    <scope>NUCLEOTIDE SEQUENCE</scope>
    <source>
        <strain evidence="1">CL551</strain>
    </source>
</reference>
<proteinExistence type="predicted"/>
<organism evidence="1 2">
    <name type="scientific">Acaulospora morrowiae</name>
    <dbReference type="NCBI Taxonomy" id="94023"/>
    <lineage>
        <taxon>Eukaryota</taxon>
        <taxon>Fungi</taxon>
        <taxon>Fungi incertae sedis</taxon>
        <taxon>Mucoromycota</taxon>
        <taxon>Glomeromycotina</taxon>
        <taxon>Glomeromycetes</taxon>
        <taxon>Diversisporales</taxon>
        <taxon>Acaulosporaceae</taxon>
        <taxon>Acaulospora</taxon>
    </lineage>
</organism>
<evidence type="ECO:0000313" key="1">
    <source>
        <dbReference type="EMBL" id="CAG8589377.1"/>
    </source>
</evidence>
<gene>
    <name evidence="1" type="ORF">AMORRO_LOCUS7274</name>
</gene>